<dbReference type="STRING" id="889378.Spiaf_2861"/>
<dbReference type="HOGENOM" id="CLU_140930_0_1_12"/>
<organism evidence="3 4">
    <name type="scientific">Spirochaeta africana (strain ATCC 700263 / DSM 8902 / Z-7692)</name>
    <dbReference type="NCBI Taxonomy" id="889378"/>
    <lineage>
        <taxon>Bacteria</taxon>
        <taxon>Pseudomonadati</taxon>
        <taxon>Spirochaetota</taxon>
        <taxon>Spirochaetia</taxon>
        <taxon>Spirochaetales</taxon>
        <taxon>Spirochaetaceae</taxon>
        <taxon>Spirochaeta</taxon>
    </lineage>
</organism>
<comment type="similarity">
    <text evidence="2">Belongs to the YbaB/EbfC family.</text>
</comment>
<keyword evidence="2" id="KW-0963">Cytoplasm</keyword>
<keyword evidence="1 2" id="KW-0238">DNA-binding</keyword>
<evidence type="ECO:0000313" key="4">
    <source>
        <dbReference type="Proteomes" id="UP000007383"/>
    </source>
</evidence>
<dbReference type="RefSeq" id="WP_014456867.1">
    <property type="nucleotide sequence ID" value="NC_017098.1"/>
</dbReference>
<dbReference type="NCBIfam" id="TIGR00103">
    <property type="entry name" value="DNA_YbaB_EbfC"/>
    <property type="match status" value="1"/>
</dbReference>
<accession>H9UMZ2</accession>
<dbReference type="EMBL" id="CP003282">
    <property type="protein sequence ID" value="AFG38885.1"/>
    <property type="molecule type" value="Genomic_DNA"/>
</dbReference>
<dbReference type="Proteomes" id="UP000007383">
    <property type="component" value="Chromosome"/>
</dbReference>
<dbReference type="GO" id="GO:0003677">
    <property type="term" value="F:DNA binding"/>
    <property type="evidence" value="ECO:0007669"/>
    <property type="project" value="UniProtKB-UniRule"/>
</dbReference>
<protein>
    <recommendedName>
        <fullName evidence="2">Nucleoid-associated protein Spiaf_2861</fullName>
    </recommendedName>
</protein>
<name>H9UMZ2_SPIAZ</name>
<sequence>MNPMDLFKNLSSLQSKMGEAQEQLKHISVTGTAGGDMVRITMNGEFTVLKVEISPDVIDPNDPELIQDLVLAAATDAQHKAKEVIREQMSSLTGGMNLPPDLFNMGNMG</sequence>
<proteinExistence type="inferred from homology"/>
<dbReference type="PANTHER" id="PTHR33449">
    <property type="entry name" value="NUCLEOID-ASSOCIATED PROTEIN YBAB"/>
    <property type="match status" value="1"/>
</dbReference>
<comment type="subunit">
    <text evidence="2">Homodimer.</text>
</comment>
<gene>
    <name evidence="3" type="ordered locus">Spiaf_2861</name>
</gene>
<dbReference type="PATRIC" id="fig|889378.3.peg.2835"/>
<dbReference type="Gene3D" id="3.30.1310.10">
    <property type="entry name" value="Nucleoid-associated protein YbaB-like domain"/>
    <property type="match status" value="1"/>
</dbReference>
<dbReference type="InterPro" id="IPR036894">
    <property type="entry name" value="YbaB-like_sf"/>
</dbReference>
<dbReference type="SUPFAM" id="SSF82607">
    <property type="entry name" value="YbaB-like"/>
    <property type="match status" value="1"/>
</dbReference>
<dbReference type="Pfam" id="PF02575">
    <property type="entry name" value="YbaB_DNA_bd"/>
    <property type="match status" value="1"/>
</dbReference>
<dbReference type="PANTHER" id="PTHR33449:SF1">
    <property type="entry name" value="NUCLEOID-ASSOCIATED PROTEIN YBAB"/>
    <property type="match status" value="1"/>
</dbReference>
<comment type="subcellular location">
    <subcellularLocation>
        <location evidence="2">Cytoplasm</location>
        <location evidence="2">Nucleoid</location>
    </subcellularLocation>
</comment>
<dbReference type="GO" id="GO:0043590">
    <property type="term" value="C:bacterial nucleoid"/>
    <property type="evidence" value="ECO:0007669"/>
    <property type="project" value="UniProtKB-UniRule"/>
</dbReference>
<dbReference type="PIRSF" id="PIRSF004555">
    <property type="entry name" value="UCP004555"/>
    <property type="match status" value="1"/>
</dbReference>
<dbReference type="InterPro" id="IPR004401">
    <property type="entry name" value="YbaB/EbfC"/>
</dbReference>
<dbReference type="KEGG" id="sfc:Spiaf_2861"/>
<keyword evidence="4" id="KW-1185">Reference proteome</keyword>
<reference evidence="4" key="1">
    <citation type="journal article" date="2013" name="Stand. Genomic Sci.">
        <title>Complete genome sequence of the halophilic bacterium Spirochaeta africana type strain (Z-7692(T)) from the alkaline Lake Magadi in the East African Rift.</title>
        <authorList>
            <person name="Liolos K."/>
            <person name="Abt B."/>
            <person name="Scheuner C."/>
            <person name="Teshima H."/>
            <person name="Held B."/>
            <person name="Lapidus A."/>
            <person name="Nolan M."/>
            <person name="Lucas S."/>
            <person name="Deshpande S."/>
            <person name="Cheng J.F."/>
            <person name="Tapia R."/>
            <person name="Goodwin L.A."/>
            <person name="Pitluck S."/>
            <person name="Pagani I."/>
            <person name="Ivanova N."/>
            <person name="Mavromatis K."/>
            <person name="Mikhailova N."/>
            <person name="Huntemann M."/>
            <person name="Pati A."/>
            <person name="Chen A."/>
            <person name="Palaniappan K."/>
            <person name="Land M."/>
            <person name="Rohde M."/>
            <person name="Tindall B.J."/>
            <person name="Detter J.C."/>
            <person name="Goker M."/>
            <person name="Bristow J."/>
            <person name="Eisen J.A."/>
            <person name="Markowitz V."/>
            <person name="Hugenholtz P."/>
            <person name="Woyke T."/>
            <person name="Klenk H.P."/>
            <person name="Kyrpides N.C."/>
        </authorList>
    </citation>
    <scope>NUCLEOTIDE SEQUENCE</scope>
    <source>
        <strain evidence="4">ATCC 700263 / DSM 8902 / Z-7692</strain>
    </source>
</reference>
<evidence type="ECO:0000256" key="1">
    <source>
        <dbReference type="ARBA" id="ARBA00023125"/>
    </source>
</evidence>
<evidence type="ECO:0000313" key="3">
    <source>
        <dbReference type="EMBL" id="AFG38885.1"/>
    </source>
</evidence>
<evidence type="ECO:0000256" key="2">
    <source>
        <dbReference type="HAMAP-Rule" id="MF_00274"/>
    </source>
</evidence>
<dbReference type="eggNOG" id="COG0718">
    <property type="taxonomic scope" value="Bacteria"/>
</dbReference>
<dbReference type="HAMAP" id="MF_00274">
    <property type="entry name" value="DNA_YbaB_EbfC"/>
    <property type="match status" value="1"/>
</dbReference>
<dbReference type="AlphaFoldDB" id="H9UMZ2"/>
<dbReference type="GO" id="GO:0005829">
    <property type="term" value="C:cytosol"/>
    <property type="evidence" value="ECO:0007669"/>
    <property type="project" value="TreeGrafter"/>
</dbReference>
<comment type="function">
    <text evidence="2">Binds to DNA and alters its conformation. May be involved in regulation of gene expression, nucleoid organization and DNA protection.</text>
</comment>
<dbReference type="OrthoDB" id="9795263at2"/>